<sequence>MIKEEMDPNNKHKNDTLRSVQQKCRLSAEVILKEEKNISHYITGKIVKLKSKLLLDRLRYVVEDELDLLEEKKDDGGKEEGSEAASFFTTHVKQIAEKVTGLRNRNHHNATYSAMLQTQEKILTAIQQLQSVEEDGTTQRKDAYGSSNDLRVTYFPQSLLSRLAFTLSISVEDIQNKESNIVRRIWKEIVGQMQTQFEKGKRKVIKKKESKVIND</sequence>
<dbReference type="EMBL" id="LR877152">
    <property type="protein sequence ID" value="CAD2217329.1"/>
    <property type="molecule type" value="Genomic_DNA"/>
</dbReference>
<dbReference type="Proteomes" id="UP000515908">
    <property type="component" value="Chromosome 08"/>
</dbReference>
<name>A0A7G2CCS9_9TRYP</name>
<gene>
    <name evidence="1" type="ORF">ADEAN_000480700</name>
</gene>
<accession>A0A7G2CCS9</accession>
<evidence type="ECO:0000313" key="2">
    <source>
        <dbReference type="Proteomes" id="UP000515908"/>
    </source>
</evidence>
<protein>
    <submittedName>
        <fullName evidence="1">Uncharacterized protein</fullName>
    </submittedName>
</protein>
<proteinExistence type="predicted"/>
<dbReference type="VEuPathDB" id="TriTrypDB:ADEAN_000480700"/>
<organism evidence="1 2">
    <name type="scientific">Angomonas deanei</name>
    <dbReference type="NCBI Taxonomy" id="59799"/>
    <lineage>
        <taxon>Eukaryota</taxon>
        <taxon>Discoba</taxon>
        <taxon>Euglenozoa</taxon>
        <taxon>Kinetoplastea</taxon>
        <taxon>Metakinetoplastina</taxon>
        <taxon>Trypanosomatida</taxon>
        <taxon>Trypanosomatidae</taxon>
        <taxon>Strigomonadinae</taxon>
        <taxon>Angomonas</taxon>
    </lineage>
</organism>
<evidence type="ECO:0000313" key="1">
    <source>
        <dbReference type="EMBL" id="CAD2217329.1"/>
    </source>
</evidence>
<reference evidence="1 2" key="1">
    <citation type="submission" date="2020-08" db="EMBL/GenBank/DDBJ databases">
        <authorList>
            <person name="Newling K."/>
            <person name="Davey J."/>
            <person name="Forrester S."/>
        </authorList>
    </citation>
    <scope>NUCLEOTIDE SEQUENCE [LARGE SCALE GENOMIC DNA]</scope>
    <source>
        <strain evidence="2">Crithidia deanei Carvalho (ATCC PRA-265)</strain>
    </source>
</reference>
<dbReference type="AlphaFoldDB" id="A0A7G2CCS9"/>
<keyword evidence="2" id="KW-1185">Reference proteome</keyword>